<dbReference type="AlphaFoldDB" id="A0A6J7GIG1"/>
<protein>
    <submittedName>
        <fullName evidence="1">Unannotated protein</fullName>
    </submittedName>
</protein>
<accession>A0A6J7GIG1</accession>
<dbReference type="EMBL" id="CAFBLX010000210">
    <property type="protein sequence ID" value="CAB4904665.1"/>
    <property type="molecule type" value="Genomic_DNA"/>
</dbReference>
<sequence length="208" mass="23240">MVHRQDRAELGRGCESVCEPSQLLVGELTVVLSGDRRIEGDDAKTIDVVHAIDGLPARFGVEQRPAERRAVVVIAHRPDDLRTELFGNRLDQSAELLVGARLALVRQITGEHQRIGPHPRVPNIGHHLFEPQLTVHAAVQATAAVDEMRVADVQQAVMGTWVLGHPRLHRTLAHDRTYRFTITRSGERHCHKPSIRAFTEKKLVESGR</sequence>
<reference evidence="1" key="1">
    <citation type="submission" date="2020-05" db="EMBL/GenBank/DDBJ databases">
        <authorList>
            <person name="Chiriac C."/>
            <person name="Salcher M."/>
            <person name="Ghai R."/>
            <person name="Kavagutti S V."/>
        </authorList>
    </citation>
    <scope>NUCLEOTIDE SEQUENCE</scope>
</reference>
<gene>
    <name evidence="1" type="ORF">UFOPK3472_02649</name>
</gene>
<organism evidence="1">
    <name type="scientific">freshwater metagenome</name>
    <dbReference type="NCBI Taxonomy" id="449393"/>
    <lineage>
        <taxon>unclassified sequences</taxon>
        <taxon>metagenomes</taxon>
        <taxon>ecological metagenomes</taxon>
    </lineage>
</organism>
<evidence type="ECO:0000313" key="1">
    <source>
        <dbReference type="EMBL" id="CAB4904665.1"/>
    </source>
</evidence>
<name>A0A6J7GIG1_9ZZZZ</name>
<proteinExistence type="predicted"/>